<protein>
    <recommendedName>
        <fullName evidence="1">ABC-three component systems C-terminal domain-containing protein</fullName>
    </recommendedName>
</protein>
<dbReference type="Pfam" id="PF20282">
    <property type="entry name" value="CTD6"/>
    <property type="match status" value="1"/>
</dbReference>
<dbReference type="Proteomes" id="UP001160116">
    <property type="component" value="Unassembled WGS sequence"/>
</dbReference>
<comment type="caution">
    <text evidence="2">The sequence shown here is derived from an EMBL/GenBank/DDBJ whole genome shotgun (WGS) entry which is preliminary data.</text>
</comment>
<reference evidence="2" key="1">
    <citation type="submission" date="2022-09" db="EMBL/GenBank/DDBJ databases">
        <title>Intensive care unit water sources are persistently colonized with multi-drug resistant bacteria and are the site of extensive horizontal gene transfer of antibiotic resistance genes.</title>
        <authorList>
            <person name="Diorio-Toth L."/>
        </authorList>
    </citation>
    <scope>NUCLEOTIDE SEQUENCE</scope>
    <source>
        <strain evidence="2">GD03885</strain>
    </source>
</reference>
<sequence>MSHLPYNTGPAQPTPEQRLFLMNEGDWELFIEQCVVQLKNENNYKQVHRLGGAGDKGRDVCGNTLDRPEAGTWDLYQAKHYGDSLSPSNFGGELAKFIWCVFKDEYKVPRNYFICALKVGPKLYDLVMKPADLKEWILTTWKRGEFSYPFSKELENFINVFDFEIIKIKPSNELLEIHARSPNHWSLFGVLGPREQNPEVPTAHEKKEEIYLKELLKVYKEVGGNLLELTTLSKTLNKHLMMQRRLFYSAEGLNRFSRDKLPGAFDELLVQVELGIGNELVYPHETGYEKIRSVINVASSLQVTSNPLHARLQAGDLQGSCHHLVNQEKIQWIDDE</sequence>
<dbReference type="EMBL" id="JAOCCL010000072">
    <property type="protein sequence ID" value="MDH0827965.1"/>
    <property type="molecule type" value="Genomic_DNA"/>
</dbReference>
<dbReference type="AlphaFoldDB" id="A0AA42MCL3"/>
<dbReference type="RefSeq" id="WP_279679413.1">
    <property type="nucleotide sequence ID" value="NZ_JAOCCL010000072.1"/>
</dbReference>
<gene>
    <name evidence="2" type="ORF">N5C97_16065</name>
</gene>
<evidence type="ECO:0000259" key="1">
    <source>
        <dbReference type="Pfam" id="PF20282"/>
    </source>
</evidence>
<feature type="domain" description="ABC-three component systems C-terminal" evidence="1">
    <location>
        <begin position="208"/>
        <end position="332"/>
    </location>
</feature>
<proteinExistence type="predicted"/>
<evidence type="ECO:0000313" key="2">
    <source>
        <dbReference type="EMBL" id="MDH0827965.1"/>
    </source>
</evidence>
<accession>A0AA42MCL3</accession>
<name>A0AA42MCL3_ACIJO</name>
<dbReference type="InterPro" id="IPR046914">
    <property type="entry name" value="ABC-3C_CTD6"/>
</dbReference>
<organism evidence="2 3">
    <name type="scientific">Acinetobacter johnsonii</name>
    <dbReference type="NCBI Taxonomy" id="40214"/>
    <lineage>
        <taxon>Bacteria</taxon>
        <taxon>Pseudomonadati</taxon>
        <taxon>Pseudomonadota</taxon>
        <taxon>Gammaproteobacteria</taxon>
        <taxon>Moraxellales</taxon>
        <taxon>Moraxellaceae</taxon>
        <taxon>Acinetobacter</taxon>
    </lineage>
</organism>
<evidence type="ECO:0000313" key="3">
    <source>
        <dbReference type="Proteomes" id="UP001160116"/>
    </source>
</evidence>